<evidence type="ECO:0000259" key="1">
    <source>
        <dbReference type="PROSITE" id="PS50042"/>
    </source>
</evidence>
<organism evidence="2 3">
    <name type="scientific">Candidula unifasciata</name>
    <dbReference type="NCBI Taxonomy" id="100452"/>
    <lineage>
        <taxon>Eukaryota</taxon>
        <taxon>Metazoa</taxon>
        <taxon>Spiralia</taxon>
        <taxon>Lophotrochozoa</taxon>
        <taxon>Mollusca</taxon>
        <taxon>Gastropoda</taxon>
        <taxon>Heterobranchia</taxon>
        <taxon>Euthyneura</taxon>
        <taxon>Panpulmonata</taxon>
        <taxon>Eupulmonata</taxon>
        <taxon>Stylommatophora</taxon>
        <taxon>Helicina</taxon>
        <taxon>Helicoidea</taxon>
        <taxon>Geomitridae</taxon>
        <taxon>Candidula</taxon>
    </lineage>
</organism>
<dbReference type="InterPro" id="IPR018490">
    <property type="entry name" value="cNMP-bd_dom_sf"/>
</dbReference>
<dbReference type="SUPFAM" id="SSF51206">
    <property type="entry name" value="cAMP-binding domain-like"/>
    <property type="match status" value="1"/>
</dbReference>
<evidence type="ECO:0000313" key="3">
    <source>
        <dbReference type="Proteomes" id="UP000678393"/>
    </source>
</evidence>
<dbReference type="CDD" id="cd00038">
    <property type="entry name" value="CAP_ED"/>
    <property type="match status" value="1"/>
</dbReference>
<dbReference type="InterPro" id="IPR000595">
    <property type="entry name" value="cNMP-bd_dom"/>
</dbReference>
<accession>A0A8S3YHP2</accession>
<proteinExistence type="predicted"/>
<comment type="caution">
    <text evidence="2">The sequence shown here is derived from an EMBL/GenBank/DDBJ whole genome shotgun (WGS) entry which is preliminary data.</text>
</comment>
<sequence>MFQIYLLNFVTHMQSKKVFIECDMATGYIRVSTETMKKIPGIATDRGLVMELKNFCHKNKLETAQHLAFCQLKLPGVVAALKTRIALRLVLNAIERALLEIEERGLLGEMDANIVQKEISLKIMAAQNFPYVINACSTRSLLQNISWLDRDEQLLHEIECRGTIIKFYANDVIVTQGHSAGGLFIVLNGLVRSESQRNLDNIYSAVNDKAVYYCSSNRKLSLSGVTNASDLSPLILHGFCTRGNIIGELAFLNERPEHKTYRCATYVETFFISSLDLTEISKRSCDPEDPLTPLEKKIWRTIAIRQAARMIYSGILSSNLSSLALFRRIMDSYIVDGNITRTLTVSPDEVAAVILIQGYVSQFYSELRYVGPCILPYNQQKFLSHPELGPRVIYLIVKSKSMEDTGLESLVPEEPQMSTYEDSLTISSGASDIDPYRRDKDDIGLRDESDYPHRALASGMSESQLEEVTNYKTRLSMKGLRPASVAPIVEPKPESRISTYWT</sequence>
<feature type="domain" description="Cyclic nucleotide-binding" evidence="1">
    <location>
        <begin position="167"/>
        <end position="280"/>
    </location>
</feature>
<dbReference type="PROSITE" id="PS50042">
    <property type="entry name" value="CNMP_BINDING_3"/>
    <property type="match status" value="1"/>
</dbReference>
<evidence type="ECO:0000313" key="2">
    <source>
        <dbReference type="EMBL" id="CAG5116599.1"/>
    </source>
</evidence>
<protein>
    <recommendedName>
        <fullName evidence="1">Cyclic nucleotide-binding domain-containing protein</fullName>
    </recommendedName>
</protein>
<gene>
    <name evidence="2" type="ORF">CUNI_LOCUS2157</name>
</gene>
<dbReference type="Gene3D" id="2.60.120.10">
    <property type="entry name" value="Jelly Rolls"/>
    <property type="match status" value="1"/>
</dbReference>
<dbReference type="Proteomes" id="UP000678393">
    <property type="component" value="Unassembled WGS sequence"/>
</dbReference>
<dbReference type="OrthoDB" id="6133733at2759"/>
<dbReference type="EMBL" id="CAJHNH020000274">
    <property type="protein sequence ID" value="CAG5116599.1"/>
    <property type="molecule type" value="Genomic_DNA"/>
</dbReference>
<keyword evidence="3" id="KW-1185">Reference proteome</keyword>
<reference evidence="2" key="1">
    <citation type="submission" date="2021-04" db="EMBL/GenBank/DDBJ databases">
        <authorList>
            <consortium name="Molecular Ecology Group"/>
        </authorList>
    </citation>
    <scope>NUCLEOTIDE SEQUENCE</scope>
</reference>
<dbReference type="AlphaFoldDB" id="A0A8S3YHP2"/>
<dbReference type="InterPro" id="IPR014710">
    <property type="entry name" value="RmlC-like_jellyroll"/>
</dbReference>
<name>A0A8S3YHP2_9EUPU</name>